<gene>
    <name evidence="3" type="ORF">Tc00.1047053504493.10</name>
</gene>
<keyword evidence="4" id="KW-1185">Reference proteome</keyword>
<feature type="compositionally biased region" description="Basic and acidic residues" evidence="1">
    <location>
        <begin position="101"/>
        <end position="113"/>
    </location>
</feature>
<evidence type="ECO:0000256" key="1">
    <source>
        <dbReference type="SAM" id="MobiDB-lite"/>
    </source>
</evidence>
<feature type="non-terminal residue" evidence="3">
    <location>
        <position position="218"/>
    </location>
</feature>
<accession>Q4CLC6</accession>
<feature type="region of interest" description="Disordered" evidence="1">
    <location>
        <begin position="25"/>
        <end position="218"/>
    </location>
</feature>
<evidence type="ECO:0000313" key="4">
    <source>
        <dbReference type="Proteomes" id="UP000002296"/>
    </source>
</evidence>
<organism evidence="3 4">
    <name type="scientific">Trypanosoma cruzi (strain CL Brener)</name>
    <dbReference type="NCBI Taxonomy" id="353153"/>
    <lineage>
        <taxon>Eukaryota</taxon>
        <taxon>Discoba</taxon>
        <taxon>Euglenozoa</taxon>
        <taxon>Kinetoplastea</taxon>
        <taxon>Metakinetoplastina</taxon>
        <taxon>Trypanosomatida</taxon>
        <taxon>Trypanosomatidae</taxon>
        <taxon>Trypanosoma</taxon>
        <taxon>Schizotrypanum</taxon>
    </lineage>
</organism>
<dbReference type="Proteomes" id="UP000002296">
    <property type="component" value="Unassembled WGS sequence"/>
</dbReference>
<feature type="compositionally biased region" description="Gly residues" evidence="1">
    <location>
        <begin position="49"/>
        <end position="58"/>
    </location>
</feature>
<feature type="compositionally biased region" description="Acidic residues" evidence="1">
    <location>
        <begin position="114"/>
        <end position="139"/>
    </location>
</feature>
<dbReference type="GeneID" id="3531831"/>
<feature type="compositionally biased region" description="Polar residues" evidence="1">
    <location>
        <begin position="28"/>
        <end position="40"/>
    </location>
</feature>
<reference evidence="3 4" key="1">
    <citation type="journal article" date="2005" name="Science">
        <title>The genome sequence of Trypanosoma cruzi, etiologic agent of Chagas disease.</title>
        <authorList>
            <person name="El-Sayed N.M."/>
            <person name="Myler P.J."/>
            <person name="Bartholomeu D.C."/>
            <person name="Nilsson D."/>
            <person name="Aggarwal G."/>
            <person name="Tran A.N."/>
            <person name="Ghedin E."/>
            <person name="Worthey E.A."/>
            <person name="Delcher A.L."/>
            <person name="Blandin G."/>
            <person name="Westenberger S.J."/>
            <person name="Caler E."/>
            <person name="Cerqueira G.C."/>
            <person name="Branche C."/>
            <person name="Haas B."/>
            <person name="Anupama A."/>
            <person name="Arner E."/>
            <person name="Aslund L."/>
            <person name="Attipoe P."/>
            <person name="Bontempi E."/>
            <person name="Bringaud F."/>
            <person name="Burton P."/>
            <person name="Cadag E."/>
            <person name="Campbell D.A."/>
            <person name="Carrington M."/>
            <person name="Crabtree J."/>
            <person name="Darban H."/>
            <person name="da Silveira J.F."/>
            <person name="de Jong P."/>
            <person name="Edwards K."/>
            <person name="Englund P.T."/>
            <person name="Fazelina G."/>
            <person name="Feldblyum T."/>
            <person name="Ferella M."/>
            <person name="Frasch A.C."/>
            <person name="Gull K."/>
            <person name="Horn D."/>
            <person name="Hou L."/>
            <person name="Huang Y."/>
            <person name="Kindlund E."/>
            <person name="Klingbeil M."/>
            <person name="Kluge S."/>
            <person name="Koo H."/>
            <person name="Lacerda D."/>
            <person name="Levin M.J."/>
            <person name="Lorenzi H."/>
            <person name="Louie T."/>
            <person name="Machado C.R."/>
            <person name="McCulloch R."/>
            <person name="McKenna A."/>
            <person name="Mizuno Y."/>
            <person name="Mottram J.C."/>
            <person name="Nelson S."/>
            <person name="Ochaya S."/>
            <person name="Osoegawa K."/>
            <person name="Pai G."/>
            <person name="Parsons M."/>
            <person name="Pentony M."/>
            <person name="Pettersson U."/>
            <person name="Pop M."/>
            <person name="Ramirez J.L."/>
            <person name="Rinta J."/>
            <person name="Robertson L."/>
            <person name="Salzberg S.L."/>
            <person name="Sanchez D.O."/>
            <person name="Seyler A."/>
            <person name="Sharma R."/>
            <person name="Shetty J."/>
            <person name="Simpson A.J."/>
            <person name="Sisk E."/>
            <person name="Tammi M.T."/>
            <person name="Tarleton R."/>
            <person name="Teixeira S."/>
            <person name="Van Aken S."/>
            <person name="Vogt C."/>
            <person name="Ward P.N."/>
            <person name="Wickstead B."/>
            <person name="Wortman J."/>
            <person name="White O."/>
            <person name="Fraser C.M."/>
            <person name="Stuart K.D."/>
            <person name="Andersson B."/>
        </authorList>
    </citation>
    <scope>NUCLEOTIDE SEQUENCE [LARGE SCALE GENOMIC DNA]</scope>
    <source>
        <strain evidence="3 4">CL Brener</strain>
    </source>
</reference>
<evidence type="ECO:0000256" key="2">
    <source>
        <dbReference type="SAM" id="SignalP"/>
    </source>
</evidence>
<feature type="chain" id="PRO_5004235660" evidence="2">
    <location>
        <begin position="25"/>
        <end position="218"/>
    </location>
</feature>
<feature type="compositionally biased region" description="Basic and acidic residues" evidence="1">
    <location>
        <begin position="140"/>
        <end position="150"/>
    </location>
</feature>
<dbReference type="PaxDb" id="353153-Q4CLC6"/>
<feature type="compositionally biased region" description="Low complexity" evidence="1">
    <location>
        <begin position="171"/>
        <end position="186"/>
    </location>
</feature>
<keyword evidence="2" id="KW-0732">Signal</keyword>
<evidence type="ECO:0000313" key="3">
    <source>
        <dbReference type="EMBL" id="EAN81078.1"/>
    </source>
</evidence>
<protein>
    <submittedName>
        <fullName evidence="3">Mucin-associated surface protein (MASP), putative</fullName>
    </submittedName>
</protein>
<proteinExistence type="predicted"/>
<comment type="caution">
    <text evidence="3">The sequence shown here is derived from an EMBL/GenBank/DDBJ whole genome shotgun (WGS) entry which is preliminary data.</text>
</comment>
<feature type="signal peptide" evidence="2">
    <location>
        <begin position="1"/>
        <end position="24"/>
    </location>
</feature>
<name>Q4CLC6_TRYCC</name>
<feature type="compositionally biased region" description="Basic and acidic residues" evidence="1">
    <location>
        <begin position="202"/>
        <end position="218"/>
    </location>
</feature>
<feature type="compositionally biased region" description="Polar residues" evidence="1">
    <location>
        <begin position="65"/>
        <end position="76"/>
    </location>
</feature>
<dbReference type="RefSeq" id="XP_802524.1">
    <property type="nucleotide sequence ID" value="XM_797431.1"/>
</dbReference>
<dbReference type="InParanoid" id="Q4CLC6"/>
<dbReference type="EMBL" id="AAHK01004630">
    <property type="protein sequence ID" value="EAN81078.1"/>
    <property type="molecule type" value="Genomic_DNA"/>
</dbReference>
<dbReference type="KEGG" id="tcr:504493.10"/>
<dbReference type="AlphaFoldDB" id="Q4CLC6"/>
<sequence>MMMMTGRVLLVCALCMLWCGACSGGRAETTSPVPSGSSPDEITKNEKGAIGGAGGGVKNGKQEAPQASPSKASGSQGAAPDPSQTPPGGEASGTPSADAGTDNKDQETEGEKKDDEDEEEEEVEEDEEYEDEEREEKEEDGTKGTEKTMKGADTGTAEGISAGGQKQPSLSSAAATASNITNPNSTQTTGDSDPAADAAGTAEEKQNENKDANPKETP</sequence>